<organism evidence="7">
    <name type="scientific">Notodromas monacha</name>
    <dbReference type="NCBI Taxonomy" id="399045"/>
    <lineage>
        <taxon>Eukaryota</taxon>
        <taxon>Metazoa</taxon>
        <taxon>Ecdysozoa</taxon>
        <taxon>Arthropoda</taxon>
        <taxon>Crustacea</taxon>
        <taxon>Oligostraca</taxon>
        <taxon>Ostracoda</taxon>
        <taxon>Podocopa</taxon>
        <taxon>Podocopida</taxon>
        <taxon>Cypridocopina</taxon>
        <taxon>Cypridoidea</taxon>
        <taxon>Cyprididae</taxon>
        <taxon>Notodromas</taxon>
    </lineage>
</organism>
<evidence type="ECO:0000256" key="4">
    <source>
        <dbReference type="ARBA" id="ARBA00023128"/>
    </source>
</evidence>
<gene>
    <name evidence="7" type="ORF">NMOB1V02_LOCUS6994</name>
</gene>
<evidence type="ECO:0000256" key="6">
    <source>
        <dbReference type="ARBA" id="ARBA00035132"/>
    </source>
</evidence>
<keyword evidence="4" id="KW-0496">Mitochondrion</keyword>
<comment type="subcellular location">
    <subcellularLocation>
        <location evidence="1">Mitochondrion</location>
    </subcellularLocation>
</comment>
<comment type="similarity">
    <text evidence="2">Belongs to the mitochondrion-specific ribosomal protein mS33 family.</text>
</comment>
<dbReference type="InterPro" id="IPR013219">
    <property type="entry name" value="Ribosomal_mS33"/>
</dbReference>
<reference evidence="7" key="1">
    <citation type="submission" date="2020-11" db="EMBL/GenBank/DDBJ databases">
        <authorList>
            <person name="Tran Van P."/>
        </authorList>
    </citation>
    <scope>NUCLEOTIDE SEQUENCE</scope>
</reference>
<dbReference type="Proteomes" id="UP000678499">
    <property type="component" value="Unassembled WGS sequence"/>
</dbReference>
<protein>
    <recommendedName>
        <fullName evidence="6">Small ribosomal subunit protein mS33</fullName>
    </recommendedName>
</protein>
<evidence type="ECO:0000256" key="5">
    <source>
        <dbReference type="ARBA" id="ARBA00023274"/>
    </source>
</evidence>
<evidence type="ECO:0000256" key="1">
    <source>
        <dbReference type="ARBA" id="ARBA00004173"/>
    </source>
</evidence>
<dbReference type="PANTHER" id="PTHR13362">
    <property type="entry name" value="MITOCHONDRIAL RIBOSOMAL PROTEIN S33"/>
    <property type="match status" value="1"/>
</dbReference>
<dbReference type="AlphaFoldDB" id="A0A7R9BPX2"/>
<keyword evidence="3" id="KW-0689">Ribosomal protein</keyword>
<dbReference type="GO" id="GO:0005739">
    <property type="term" value="C:mitochondrion"/>
    <property type="evidence" value="ECO:0007669"/>
    <property type="project" value="UniProtKB-SubCell"/>
</dbReference>
<keyword evidence="5" id="KW-0687">Ribonucleoprotein</keyword>
<accession>A0A7R9BPX2</accession>
<evidence type="ECO:0000256" key="2">
    <source>
        <dbReference type="ARBA" id="ARBA00008970"/>
    </source>
</evidence>
<evidence type="ECO:0000256" key="3">
    <source>
        <dbReference type="ARBA" id="ARBA00022980"/>
    </source>
</evidence>
<dbReference type="GO" id="GO:0005840">
    <property type="term" value="C:ribosome"/>
    <property type="evidence" value="ECO:0007669"/>
    <property type="project" value="UniProtKB-KW"/>
</dbReference>
<evidence type="ECO:0000313" key="7">
    <source>
        <dbReference type="EMBL" id="CAD7279318.1"/>
    </source>
</evidence>
<dbReference type="EMBL" id="OA883619">
    <property type="protein sequence ID" value="CAD7279318.1"/>
    <property type="molecule type" value="Genomic_DNA"/>
</dbReference>
<sequence length="116" mass="13945">MTSAFFKYAELIKNNSTYAKRMMQLSKSIFAEYPHPLTTKSKRIVRRFSKQPQELKDEVVNWWPRHPETCKLMYTLRDYGLYRDEHEDFKEEMVRLRILRGKLKPTKGEGNQSKAK</sequence>
<dbReference type="Pfam" id="PF08293">
    <property type="entry name" value="MRP-S33"/>
    <property type="match status" value="1"/>
</dbReference>
<proteinExistence type="inferred from homology"/>
<evidence type="ECO:0000313" key="8">
    <source>
        <dbReference type="Proteomes" id="UP000678499"/>
    </source>
</evidence>
<name>A0A7R9BPX2_9CRUS</name>
<dbReference type="OrthoDB" id="5980584at2759"/>
<keyword evidence="8" id="KW-1185">Reference proteome</keyword>
<dbReference type="PANTHER" id="PTHR13362:SF2">
    <property type="entry name" value="SMALL RIBOSOMAL SUBUNIT PROTEIN MS33"/>
    <property type="match status" value="1"/>
</dbReference>
<dbReference type="EMBL" id="CAJPEX010001582">
    <property type="protein sequence ID" value="CAG0919470.1"/>
    <property type="molecule type" value="Genomic_DNA"/>
</dbReference>
<dbReference type="GO" id="GO:1990904">
    <property type="term" value="C:ribonucleoprotein complex"/>
    <property type="evidence" value="ECO:0007669"/>
    <property type="project" value="UniProtKB-KW"/>
</dbReference>